<name>C3Z294_BRAFL</name>
<dbReference type="InterPro" id="IPR001173">
    <property type="entry name" value="Glyco_trans_2-like"/>
</dbReference>
<dbReference type="InterPro" id="IPR029044">
    <property type="entry name" value="Nucleotide-diphossugar_trans"/>
</dbReference>
<feature type="compositionally biased region" description="Low complexity" evidence="1">
    <location>
        <begin position="439"/>
        <end position="448"/>
    </location>
</feature>
<dbReference type="GO" id="GO:0045892">
    <property type="term" value="P:negative regulation of DNA-templated transcription"/>
    <property type="evidence" value="ECO:0007669"/>
    <property type="project" value="InterPro"/>
</dbReference>
<sequence>MSFKTREVFVCFVTAFLLGCSIQKQPCDCQFRWHRQFYPAEEWAEREKQQKASLQRNERRKMDLKYVHNQVNGLLPISYPAHGVFVRPLQATKLTVELHYKGFNVTIPIHIQQHRLPWLYEYGSGEFKDRVTVVVKAFIRYTNLRRLIKNIHSFYPGTRIVVADDSPDDFYKTVDVDNVHQYKMPNYTGYFAGRNLGLSQVVTEYFLYTDDDQYLVDGKSDLERLVSLLDETDIHVVSLAGQGFTKIMGQIFKYKGEGDETCIYREIGFHYQVPGYPDCFVVDFAMNFMLGSTADVRAVGFDPHRLLAISAHREFYYAAYGRLRIAVCMDALFSHERLGDPNYEKYQARRENPSKDMECPCYPCTSMRKRLLATRIMEEEMDTSNDSVSAVPPELTEGASDSYLDGEEKKDLPENSNKDMGDTKKEEDHKNNLEERSSSSDAGSSDGSGWEDGQTSDPDKDKFSGNGSSDSGISGRGSPGGGNSSGDDTDNTVGSAVTDVTFVEEDSRGSLPPCPDQDTKGDLDEGSAIQPDQTDMTTGESVNGILRHYTSMVTTSMTSAKSSIPTQSYITPCFQPFGMELQGTSTHCTASYQGGNLQSAPIPSTGMPARPDEKLPTVNNPVATKTGTKDIQQAKMKRYQQVLEQLRKSGLFEVTLRTAKLMRQSRLIQAQINALRADAQRLSQSVIQDYPYSKTAVTSER</sequence>
<feature type="compositionally biased region" description="Basic and acidic residues" evidence="1">
    <location>
        <begin position="406"/>
        <end position="438"/>
    </location>
</feature>
<feature type="signal peptide" evidence="2">
    <location>
        <begin position="1"/>
        <end position="23"/>
    </location>
</feature>
<dbReference type="CDD" id="cd00761">
    <property type="entry name" value="Glyco_tranf_GTA_type"/>
    <property type="match status" value="1"/>
</dbReference>
<feature type="compositionally biased region" description="Gly residues" evidence="1">
    <location>
        <begin position="474"/>
        <end position="484"/>
    </location>
</feature>
<accession>C3Z294</accession>
<dbReference type="InterPro" id="IPR031602">
    <property type="entry name" value="CIPC"/>
</dbReference>
<dbReference type="Gene3D" id="3.90.550.10">
    <property type="entry name" value="Spore Coat Polysaccharide Biosynthesis Protein SpsA, Chain A"/>
    <property type="match status" value="1"/>
</dbReference>
<dbReference type="Pfam" id="PF00535">
    <property type="entry name" value="Glycos_transf_2"/>
    <property type="match status" value="1"/>
</dbReference>
<feature type="compositionally biased region" description="Low complexity" evidence="1">
    <location>
        <begin position="464"/>
        <end position="473"/>
    </location>
</feature>
<organism>
    <name type="scientific">Branchiostoma floridae</name>
    <name type="common">Florida lancelet</name>
    <name type="synonym">Amphioxus</name>
    <dbReference type="NCBI Taxonomy" id="7739"/>
    <lineage>
        <taxon>Eukaryota</taxon>
        <taxon>Metazoa</taxon>
        <taxon>Chordata</taxon>
        <taxon>Cephalochordata</taxon>
        <taxon>Leptocardii</taxon>
        <taxon>Amphioxiformes</taxon>
        <taxon>Branchiostomatidae</taxon>
        <taxon>Branchiostoma</taxon>
    </lineage>
</organism>
<evidence type="ECO:0000256" key="2">
    <source>
        <dbReference type="SAM" id="SignalP"/>
    </source>
</evidence>
<dbReference type="AlphaFoldDB" id="C3Z294"/>
<feature type="domain" description="Glycosyltransferase 2-like" evidence="3">
    <location>
        <begin position="132"/>
        <end position="240"/>
    </location>
</feature>
<evidence type="ECO:0000313" key="4">
    <source>
        <dbReference type="EMBL" id="EEN53145.1"/>
    </source>
</evidence>
<feature type="chain" id="PRO_5002934071" description="Glycosyltransferase 2-like domain-containing protein" evidence="2">
    <location>
        <begin position="24"/>
        <end position="701"/>
    </location>
</feature>
<dbReference type="InParanoid" id="C3Z294"/>
<evidence type="ECO:0000259" key="3">
    <source>
        <dbReference type="Pfam" id="PF00535"/>
    </source>
</evidence>
<feature type="region of interest" description="Disordered" evidence="1">
    <location>
        <begin position="380"/>
        <end position="539"/>
    </location>
</feature>
<evidence type="ECO:0000256" key="1">
    <source>
        <dbReference type="SAM" id="MobiDB-lite"/>
    </source>
</evidence>
<dbReference type="GO" id="GO:0042754">
    <property type="term" value="P:negative regulation of circadian rhythm"/>
    <property type="evidence" value="ECO:0007669"/>
    <property type="project" value="InterPro"/>
</dbReference>
<dbReference type="PANTHER" id="PTHR15046">
    <property type="entry name" value="GLYCO_TRANS_2-LIKE DOMAIN-CONTAINING PROTEIN"/>
    <property type="match status" value="1"/>
</dbReference>
<dbReference type="PROSITE" id="PS51257">
    <property type="entry name" value="PROKAR_LIPOPROTEIN"/>
    <property type="match status" value="1"/>
</dbReference>
<protein>
    <recommendedName>
        <fullName evidence="3">Glycosyltransferase 2-like domain-containing protein</fullName>
    </recommendedName>
</protein>
<gene>
    <name evidence="4" type="ORF">BRAFLDRAFT_121300</name>
</gene>
<dbReference type="SUPFAM" id="SSF53448">
    <property type="entry name" value="Nucleotide-diphospho-sugar transferases"/>
    <property type="match status" value="1"/>
</dbReference>
<dbReference type="EMBL" id="GG666574">
    <property type="protein sequence ID" value="EEN53145.1"/>
    <property type="molecule type" value="Genomic_DNA"/>
</dbReference>
<keyword evidence="2" id="KW-0732">Signal</keyword>
<feature type="compositionally biased region" description="Polar residues" evidence="1">
    <location>
        <begin position="530"/>
        <end position="539"/>
    </location>
</feature>
<reference evidence="4" key="1">
    <citation type="journal article" date="2008" name="Nature">
        <title>The amphioxus genome and the evolution of the chordate karyotype.</title>
        <authorList>
            <consortium name="US DOE Joint Genome Institute (JGI-PGF)"/>
            <person name="Putnam N.H."/>
            <person name="Butts T."/>
            <person name="Ferrier D.E.K."/>
            <person name="Furlong R.F."/>
            <person name="Hellsten U."/>
            <person name="Kawashima T."/>
            <person name="Robinson-Rechavi M."/>
            <person name="Shoguchi E."/>
            <person name="Terry A."/>
            <person name="Yu J.-K."/>
            <person name="Benito-Gutierrez E.L."/>
            <person name="Dubchak I."/>
            <person name="Garcia-Fernandez J."/>
            <person name="Gibson-Brown J.J."/>
            <person name="Grigoriev I.V."/>
            <person name="Horton A.C."/>
            <person name="de Jong P.J."/>
            <person name="Jurka J."/>
            <person name="Kapitonov V.V."/>
            <person name="Kohara Y."/>
            <person name="Kuroki Y."/>
            <person name="Lindquist E."/>
            <person name="Lucas S."/>
            <person name="Osoegawa K."/>
            <person name="Pennacchio L.A."/>
            <person name="Salamov A.A."/>
            <person name="Satou Y."/>
            <person name="Sauka-Spengler T."/>
            <person name="Schmutz J."/>
            <person name="Shin-I T."/>
            <person name="Toyoda A."/>
            <person name="Bronner-Fraser M."/>
            <person name="Fujiyama A."/>
            <person name="Holland L.Z."/>
            <person name="Holland P.W.H."/>
            <person name="Satoh N."/>
            <person name="Rokhsar D.S."/>
        </authorList>
    </citation>
    <scope>NUCLEOTIDE SEQUENCE [LARGE SCALE GENOMIC DNA]</scope>
    <source>
        <strain evidence="4">S238N-H82</strain>
        <tissue evidence="4">Testes</tissue>
    </source>
</reference>
<proteinExistence type="predicted"/>
<dbReference type="eggNOG" id="ENOG502QTK7">
    <property type="taxonomic scope" value="Eukaryota"/>
</dbReference>
<dbReference type="Pfam" id="PF15800">
    <property type="entry name" value="CiPC"/>
    <property type="match status" value="1"/>
</dbReference>
<dbReference type="PANTHER" id="PTHR15046:SF3">
    <property type="entry name" value="BETA-1,4 N-ACETYLGALACTOSAMINYLTRANSFERASE 2-LIKE"/>
    <property type="match status" value="1"/>
</dbReference>